<feature type="region of interest" description="Disordered" evidence="8">
    <location>
        <begin position="297"/>
        <end position="319"/>
    </location>
</feature>
<dbReference type="FunFam" id="1.20.1510.10:FF:000001">
    <property type="entry name" value="Ferrous-iron efflux pump FieF"/>
    <property type="match status" value="1"/>
</dbReference>
<keyword evidence="5 9" id="KW-0812">Transmembrane</keyword>
<dbReference type="PhylomeDB" id="Q7NKM3"/>
<dbReference type="InParanoid" id="Q7NKM3"/>
<dbReference type="EMBL" id="BA000045">
    <property type="protein sequence ID" value="BAC89395.1"/>
    <property type="molecule type" value="Genomic_DNA"/>
</dbReference>
<dbReference type="Gene3D" id="1.20.1510.10">
    <property type="entry name" value="Cation efflux protein transmembrane domain"/>
    <property type="match status" value="1"/>
</dbReference>
<dbReference type="FunFam" id="3.30.70.1350:FF:000002">
    <property type="entry name" value="Ferrous-iron efflux pump FieF"/>
    <property type="match status" value="1"/>
</dbReference>
<dbReference type="EnsemblBacteria" id="BAC89395">
    <property type="protein sequence ID" value="BAC89395"/>
    <property type="gene ID" value="BAC89395"/>
</dbReference>
<feature type="compositionally biased region" description="Basic and acidic residues" evidence="8">
    <location>
        <begin position="303"/>
        <end position="319"/>
    </location>
</feature>
<dbReference type="AlphaFoldDB" id="Q7NKM3"/>
<dbReference type="KEGG" id="gvi:gll1454"/>
<dbReference type="HOGENOM" id="CLU_013430_3_0_3"/>
<evidence type="ECO:0000256" key="2">
    <source>
        <dbReference type="ARBA" id="ARBA00008114"/>
    </source>
</evidence>
<keyword evidence="4" id="KW-1003">Cell membrane</keyword>
<feature type="transmembrane region" description="Helical" evidence="9">
    <location>
        <begin position="91"/>
        <end position="110"/>
    </location>
</feature>
<dbReference type="InterPro" id="IPR036837">
    <property type="entry name" value="Cation_efflux_CTD_sf"/>
</dbReference>
<dbReference type="GO" id="GO:0005886">
    <property type="term" value="C:plasma membrane"/>
    <property type="evidence" value="ECO:0000318"/>
    <property type="project" value="GO_Central"/>
</dbReference>
<keyword evidence="13" id="KW-1185">Reference proteome</keyword>
<evidence type="ECO:0000256" key="7">
    <source>
        <dbReference type="ARBA" id="ARBA00023136"/>
    </source>
</evidence>
<feature type="transmembrane region" description="Helical" evidence="9">
    <location>
        <begin position="50"/>
        <end position="70"/>
    </location>
</feature>
<gene>
    <name evidence="12" type="ordered locus">gll1454</name>
</gene>
<accession>Q7NKM3</accession>
<dbReference type="FunCoup" id="Q7NKM3">
    <property type="interactions" value="173"/>
</dbReference>
<dbReference type="GO" id="GO:0015086">
    <property type="term" value="F:cadmium ion transmembrane transporter activity"/>
    <property type="evidence" value="ECO:0000318"/>
    <property type="project" value="GO_Central"/>
</dbReference>
<dbReference type="InterPro" id="IPR027469">
    <property type="entry name" value="Cation_efflux_TMD_sf"/>
</dbReference>
<evidence type="ECO:0000313" key="12">
    <source>
        <dbReference type="EMBL" id="BAC89395.1"/>
    </source>
</evidence>
<evidence type="ECO:0000256" key="5">
    <source>
        <dbReference type="ARBA" id="ARBA00022692"/>
    </source>
</evidence>
<evidence type="ECO:0000259" key="10">
    <source>
        <dbReference type="Pfam" id="PF01545"/>
    </source>
</evidence>
<evidence type="ECO:0000256" key="6">
    <source>
        <dbReference type="ARBA" id="ARBA00022989"/>
    </source>
</evidence>
<dbReference type="STRING" id="251221.gene:10758938"/>
<organism evidence="12 13">
    <name type="scientific">Gloeobacter violaceus (strain ATCC 29082 / PCC 7421)</name>
    <dbReference type="NCBI Taxonomy" id="251221"/>
    <lineage>
        <taxon>Bacteria</taxon>
        <taxon>Bacillati</taxon>
        <taxon>Cyanobacteriota</taxon>
        <taxon>Cyanophyceae</taxon>
        <taxon>Gloeobacterales</taxon>
        <taxon>Gloeobacteraceae</taxon>
        <taxon>Gloeobacter</taxon>
    </lineage>
</organism>
<dbReference type="InterPro" id="IPR058533">
    <property type="entry name" value="Cation_efflux_TM"/>
</dbReference>
<evidence type="ECO:0000313" key="13">
    <source>
        <dbReference type="Proteomes" id="UP000000557"/>
    </source>
</evidence>
<reference evidence="12 13" key="2">
    <citation type="journal article" date="2003" name="DNA Res.">
        <title>Complete genome structure of Gloeobacter violaceus PCC 7421, a cyanobacterium that lacks thylakoids (supplement).</title>
        <authorList>
            <person name="Nakamura Y."/>
            <person name="Kaneko T."/>
            <person name="Sato S."/>
            <person name="Mimuro M."/>
            <person name="Miyashita H."/>
            <person name="Tsuchiya T."/>
            <person name="Sasamoto S."/>
            <person name="Watanabe A."/>
            <person name="Kawashima K."/>
            <person name="Kishida Y."/>
            <person name="Kiyokawa C."/>
            <person name="Kohara M."/>
            <person name="Matsumoto M."/>
            <person name="Matsuno A."/>
            <person name="Nakazaki N."/>
            <person name="Shimpo S."/>
            <person name="Takeuchi C."/>
            <person name="Yamada M."/>
            <person name="Tabata S."/>
        </authorList>
    </citation>
    <scope>NUCLEOTIDE SEQUENCE [LARGE SCALE GENOMIC DNA]</scope>
    <source>
        <strain evidence="13">ATCC 29082 / PCC 7421</strain>
    </source>
</reference>
<evidence type="ECO:0000256" key="1">
    <source>
        <dbReference type="ARBA" id="ARBA00004651"/>
    </source>
</evidence>
<dbReference type="PANTHER" id="PTHR43840">
    <property type="entry name" value="MITOCHONDRIAL METAL TRANSPORTER 1-RELATED"/>
    <property type="match status" value="1"/>
</dbReference>
<dbReference type="Pfam" id="PF16916">
    <property type="entry name" value="ZT_dimer"/>
    <property type="match status" value="1"/>
</dbReference>
<keyword evidence="3" id="KW-0813">Transport</keyword>
<evidence type="ECO:0000256" key="4">
    <source>
        <dbReference type="ARBA" id="ARBA00022475"/>
    </source>
</evidence>
<dbReference type="GO" id="GO:0006882">
    <property type="term" value="P:intracellular zinc ion homeostasis"/>
    <property type="evidence" value="ECO:0000318"/>
    <property type="project" value="GO_Central"/>
</dbReference>
<feature type="transmembrane region" description="Helical" evidence="9">
    <location>
        <begin position="16"/>
        <end position="38"/>
    </location>
</feature>
<evidence type="ECO:0000256" key="3">
    <source>
        <dbReference type="ARBA" id="ARBA00022448"/>
    </source>
</evidence>
<protein>
    <submittedName>
        <fullName evidence="12">Gll1454 protein</fullName>
    </submittedName>
</protein>
<dbReference type="GO" id="GO:0015341">
    <property type="term" value="F:zinc efflux antiporter activity"/>
    <property type="evidence" value="ECO:0000318"/>
    <property type="project" value="GO_Central"/>
</dbReference>
<feature type="transmembrane region" description="Helical" evidence="9">
    <location>
        <begin position="186"/>
        <end position="203"/>
    </location>
</feature>
<keyword evidence="6 9" id="KW-1133">Transmembrane helix</keyword>
<feature type="transmembrane region" description="Helical" evidence="9">
    <location>
        <begin position="162"/>
        <end position="180"/>
    </location>
</feature>
<keyword evidence="7 9" id="KW-0472">Membrane</keyword>
<dbReference type="InterPro" id="IPR002524">
    <property type="entry name" value="Cation_efflux"/>
</dbReference>
<evidence type="ECO:0000256" key="9">
    <source>
        <dbReference type="SAM" id="Phobius"/>
    </source>
</evidence>
<dbReference type="eggNOG" id="COG0053">
    <property type="taxonomic scope" value="Bacteria"/>
</dbReference>
<proteinExistence type="inferred from homology"/>
<dbReference type="Pfam" id="PF01545">
    <property type="entry name" value="Cation_efflux"/>
    <property type="match status" value="1"/>
</dbReference>
<comment type="similarity">
    <text evidence="2">Belongs to the cation diffusion facilitator (CDF) transporter (TC 2.A.4) family.</text>
</comment>
<dbReference type="PATRIC" id="fig|251221.4.peg.1486"/>
<feature type="transmembrane region" description="Helical" evidence="9">
    <location>
        <begin position="122"/>
        <end position="142"/>
    </location>
</feature>
<feature type="domain" description="Cation efflux protein cytoplasmic" evidence="11">
    <location>
        <begin position="215"/>
        <end position="292"/>
    </location>
</feature>
<evidence type="ECO:0000259" key="11">
    <source>
        <dbReference type="Pfam" id="PF16916"/>
    </source>
</evidence>
<comment type="subcellular location">
    <subcellularLocation>
        <location evidence="1">Cell membrane</location>
        <topology evidence="1">Multi-pass membrane protein</topology>
    </subcellularLocation>
</comment>
<dbReference type="SUPFAM" id="SSF161111">
    <property type="entry name" value="Cation efflux protein transmembrane domain-like"/>
    <property type="match status" value="1"/>
</dbReference>
<dbReference type="SUPFAM" id="SSF160240">
    <property type="entry name" value="Cation efflux protein cytoplasmic domain-like"/>
    <property type="match status" value="1"/>
</dbReference>
<evidence type="ECO:0000256" key="8">
    <source>
        <dbReference type="SAM" id="MobiDB-lite"/>
    </source>
</evidence>
<dbReference type="NCBIfam" id="TIGR01297">
    <property type="entry name" value="CDF"/>
    <property type="match status" value="1"/>
</dbReference>
<dbReference type="InterPro" id="IPR027470">
    <property type="entry name" value="Cation_efflux_CTD"/>
</dbReference>
<dbReference type="Gene3D" id="3.30.70.1350">
    <property type="entry name" value="Cation efflux protein, cytoplasmic domain"/>
    <property type="match status" value="1"/>
</dbReference>
<sequence>MVAAMNVSSAHATRPYALLSIAAAVGTIAIKFGAYVLTGSVGLLSDAAESGINLVTALVTFWALTVAARAPDQTHPFGHSKAEYFSSGLEGALILLAAVGIAVTAVGRLFDPQPLEQLGLGMVLSLVATALNGGVAAVLTAAGKRLRSLALQADAQHLLTDVWTSAGVVVGLVLVQLTGWLILDPLIALAVAVNIVWAALRLLRESADGLMDSALSDEDTRSIERILAGYAEGGLQFHALRTRQAASRRFISLHVLVPGAWTVQRGHDLCEEIERAVEAALPQSYVTTHLEPLEDPLSWADAELDRTPRSGDSPKEKRR</sequence>
<dbReference type="GO" id="GO:0015093">
    <property type="term" value="F:ferrous iron transmembrane transporter activity"/>
    <property type="evidence" value="ECO:0000318"/>
    <property type="project" value="GO_Central"/>
</dbReference>
<dbReference type="PANTHER" id="PTHR43840:SF15">
    <property type="entry name" value="MITOCHONDRIAL METAL TRANSPORTER 1-RELATED"/>
    <property type="match status" value="1"/>
</dbReference>
<dbReference type="Proteomes" id="UP000000557">
    <property type="component" value="Chromosome"/>
</dbReference>
<feature type="domain" description="Cation efflux protein transmembrane" evidence="10">
    <location>
        <begin position="18"/>
        <end position="211"/>
    </location>
</feature>
<reference evidence="12 13" key="1">
    <citation type="journal article" date="2003" name="DNA Res.">
        <title>Complete genome structure of Gloeobacter violaceus PCC 7421, a cyanobacterium that lacks thylakoids.</title>
        <authorList>
            <person name="Nakamura Y."/>
            <person name="Kaneko T."/>
            <person name="Sato S."/>
            <person name="Mimuro M."/>
            <person name="Miyashita H."/>
            <person name="Tsuchiya T."/>
            <person name="Sasamoto S."/>
            <person name="Watanabe A."/>
            <person name="Kawashima K."/>
            <person name="Kishida Y."/>
            <person name="Kiyokawa C."/>
            <person name="Kohara M."/>
            <person name="Matsumoto M."/>
            <person name="Matsuno A."/>
            <person name="Nakazaki N."/>
            <person name="Shimpo S."/>
            <person name="Takeuchi C."/>
            <person name="Yamada M."/>
            <person name="Tabata S."/>
        </authorList>
    </citation>
    <scope>NUCLEOTIDE SEQUENCE [LARGE SCALE GENOMIC DNA]</scope>
    <source>
        <strain evidence="13">ATCC 29082 / PCC 7421</strain>
    </source>
</reference>
<dbReference type="InterPro" id="IPR050291">
    <property type="entry name" value="CDF_Transporter"/>
</dbReference>
<name>Q7NKM3_GLOVI</name>
<dbReference type="OrthoDB" id="9806522at2"/>